<comment type="caution">
    <text evidence="6">The sequence shown here is derived from an EMBL/GenBank/DDBJ whole genome shotgun (WGS) entry which is preliminary data.</text>
</comment>
<feature type="region of interest" description="Disordered" evidence="4">
    <location>
        <begin position="398"/>
        <end position="421"/>
    </location>
</feature>
<evidence type="ECO:0000256" key="4">
    <source>
        <dbReference type="SAM" id="MobiDB-lite"/>
    </source>
</evidence>
<reference evidence="6 7" key="1">
    <citation type="submission" date="2024-03" db="EMBL/GenBank/DDBJ databases">
        <title>Adaptation during the transition from Ophiocordyceps entomopathogen to insect associate is accompanied by gene loss and intensified selection.</title>
        <authorList>
            <person name="Ward C.M."/>
            <person name="Onetto C.A."/>
            <person name="Borneman A.R."/>
        </authorList>
    </citation>
    <scope>NUCLEOTIDE SEQUENCE [LARGE SCALE GENOMIC DNA]</scope>
    <source>
        <strain evidence="6">AWRI1</strain>
        <tissue evidence="6">Single Adult Female</tissue>
    </source>
</reference>
<evidence type="ECO:0000256" key="3">
    <source>
        <dbReference type="PROSITE-ProRule" id="PRU00175"/>
    </source>
</evidence>
<dbReference type="InterPro" id="IPR001841">
    <property type="entry name" value="Znf_RING"/>
</dbReference>
<dbReference type="Pfam" id="PF13920">
    <property type="entry name" value="zf-C3HC4_3"/>
    <property type="match status" value="1"/>
</dbReference>
<keyword evidence="2" id="KW-0862">Zinc</keyword>
<evidence type="ECO:0000259" key="5">
    <source>
        <dbReference type="PROSITE" id="PS50089"/>
    </source>
</evidence>
<sequence length="576" mass="66667">MPVKTINSIGGIKYTNGDGYYFRLSQKLNGKLYLNCRVKSCQARGNLPINFTEKDEICLRGKHNHQPDFYEVEFCETERRILDRATRDPSSLRTIFIEETAKLLRSVDQTFVIYQTRRVVNCNLKNVLIISQIHLNVAFPIVYVGMKHRQTEAYIDVFREIKKEEPLWNPFTLFAIREESLSQAVQKVFPKCEIIPGWFHLVQELRKKITLLDLSNMLCSDSEFYSFVELLLGVPLLPPEFMSTGFENVKNTVPTLITHPIVCLLFDFIYENWLPESISSQISLFEKTERLSTELKLLHRQFMSSFRATARKEAIWVFTRGIVTFEKKYADAYREVLVSENPPKWTSSSTLKSQERKVHSLMELFSEAKLTVESFLEQFVKTGVNMMDLTDDGFAEISDEEDQSSGENQREEHNTSEDETAVFGDYIVEEIEECFEESSTPSSDEIFYSIKSDLDDANINENQKRIQKFDSKSVKKFKRNTEFTEDHLSCSTASLKQISSVDIVSPHTCVKCEIFTYAFACQPCGHLCLCRSCSKEMVKKNCPMCAKKVLYVQEIFPATPFEFEKMEMIPDEEVQL</sequence>
<evidence type="ECO:0000313" key="7">
    <source>
        <dbReference type="Proteomes" id="UP001367676"/>
    </source>
</evidence>
<dbReference type="InterPro" id="IPR013083">
    <property type="entry name" value="Znf_RING/FYVE/PHD"/>
</dbReference>
<evidence type="ECO:0000256" key="2">
    <source>
        <dbReference type="ARBA" id="ARBA00022833"/>
    </source>
</evidence>
<keyword evidence="1 3" id="KW-0479">Metal-binding</keyword>
<protein>
    <recommendedName>
        <fullName evidence="5">RING-type domain-containing protein</fullName>
    </recommendedName>
</protein>
<keyword evidence="7" id="KW-1185">Reference proteome</keyword>
<name>A0AAN9TRY3_9HEMI</name>
<dbReference type="GO" id="GO:0008270">
    <property type="term" value="F:zinc ion binding"/>
    <property type="evidence" value="ECO:0007669"/>
    <property type="project" value="UniProtKB-KW"/>
</dbReference>
<organism evidence="6 7">
    <name type="scientific">Parthenolecanium corni</name>
    <dbReference type="NCBI Taxonomy" id="536013"/>
    <lineage>
        <taxon>Eukaryota</taxon>
        <taxon>Metazoa</taxon>
        <taxon>Ecdysozoa</taxon>
        <taxon>Arthropoda</taxon>
        <taxon>Hexapoda</taxon>
        <taxon>Insecta</taxon>
        <taxon>Pterygota</taxon>
        <taxon>Neoptera</taxon>
        <taxon>Paraneoptera</taxon>
        <taxon>Hemiptera</taxon>
        <taxon>Sternorrhyncha</taxon>
        <taxon>Coccoidea</taxon>
        <taxon>Coccidae</taxon>
        <taxon>Parthenolecanium</taxon>
    </lineage>
</organism>
<dbReference type="Gene3D" id="2.20.25.240">
    <property type="match status" value="1"/>
</dbReference>
<evidence type="ECO:0000256" key="1">
    <source>
        <dbReference type="ARBA" id="ARBA00022771"/>
    </source>
</evidence>
<dbReference type="PROSITE" id="PS50089">
    <property type="entry name" value="ZF_RING_2"/>
    <property type="match status" value="1"/>
</dbReference>
<proteinExistence type="predicted"/>
<gene>
    <name evidence="6" type="ORF">V9T40_003786</name>
</gene>
<dbReference type="Gene3D" id="3.30.40.10">
    <property type="entry name" value="Zinc/RING finger domain, C3HC4 (zinc finger)"/>
    <property type="match status" value="1"/>
</dbReference>
<accession>A0AAN9TRY3</accession>
<evidence type="ECO:0000313" key="6">
    <source>
        <dbReference type="EMBL" id="KAK7603787.1"/>
    </source>
</evidence>
<feature type="domain" description="RING-type" evidence="5">
    <location>
        <begin position="509"/>
        <end position="545"/>
    </location>
</feature>
<dbReference type="EMBL" id="JBBCAQ010000006">
    <property type="protein sequence ID" value="KAK7603787.1"/>
    <property type="molecule type" value="Genomic_DNA"/>
</dbReference>
<dbReference type="AlphaFoldDB" id="A0AAN9TRY3"/>
<keyword evidence="1 3" id="KW-0863">Zinc-finger</keyword>
<dbReference type="Proteomes" id="UP001367676">
    <property type="component" value="Unassembled WGS sequence"/>
</dbReference>